<name>A0A1M5U5E5_9GAMM</name>
<dbReference type="AlphaFoldDB" id="A0A1M5U5E5"/>
<dbReference type="RefSeq" id="WP_156479964.1">
    <property type="nucleotide sequence ID" value="NZ_FQXG01000003.1"/>
</dbReference>
<gene>
    <name evidence="1" type="ORF">SAMN02745129_2415</name>
</gene>
<accession>A0A1M5U5E5</accession>
<dbReference type="EMBL" id="FQXG01000003">
    <property type="protein sequence ID" value="SHH58184.1"/>
    <property type="molecule type" value="Genomic_DNA"/>
</dbReference>
<sequence>MLEIEKLMGARLFIPEQVKQAFIHGKGDAGVGIASQTATLDAEAHGS</sequence>
<protein>
    <submittedName>
        <fullName evidence="1">Uncharacterized protein</fullName>
    </submittedName>
</protein>
<organism evidence="1 2">
    <name type="scientific">Ferrimonas marina</name>
    <dbReference type="NCBI Taxonomy" id="299255"/>
    <lineage>
        <taxon>Bacteria</taxon>
        <taxon>Pseudomonadati</taxon>
        <taxon>Pseudomonadota</taxon>
        <taxon>Gammaproteobacteria</taxon>
        <taxon>Alteromonadales</taxon>
        <taxon>Ferrimonadaceae</taxon>
        <taxon>Ferrimonas</taxon>
    </lineage>
</organism>
<proteinExistence type="predicted"/>
<reference evidence="1 2" key="1">
    <citation type="submission" date="2016-11" db="EMBL/GenBank/DDBJ databases">
        <authorList>
            <person name="Jaros S."/>
            <person name="Januszkiewicz K."/>
            <person name="Wedrychowicz H."/>
        </authorList>
    </citation>
    <scope>NUCLEOTIDE SEQUENCE [LARGE SCALE GENOMIC DNA]</scope>
    <source>
        <strain evidence="1 2">DSM 16917</strain>
    </source>
</reference>
<evidence type="ECO:0000313" key="2">
    <source>
        <dbReference type="Proteomes" id="UP000184268"/>
    </source>
</evidence>
<evidence type="ECO:0000313" key="1">
    <source>
        <dbReference type="EMBL" id="SHH58184.1"/>
    </source>
</evidence>
<keyword evidence="2" id="KW-1185">Reference proteome</keyword>
<dbReference type="Proteomes" id="UP000184268">
    <property type="component" value="Unassembled WGS sequence"/>
</dbReference>